<accession>A0ABT4UIE3</accession>
<dbReference type="RefSeq" id="WP_407030278.1">
    <property type="nucleotide sequence ID" value="NZ_JAQGEF010000003.1"/>
</dbReference>
<comment type="caution">
    <text evidence="1">The sequence shown here is derived from an EMBL/GenBank/DDBJ whole genome shotgun (WGS) entry which is preliminary data.</text>
</comment>
<keyword evidence="2" id="KW-1185">Reference proteome</keyword>
<reference evidence="1 2" key="1">
    <citation type="submission" date="2022-12" db="EMBL/GenBank/DDBJ databases">
        <title>Chitinophagaceae gen. sp. nov., a new member of the family Chitinophagaceae, isolated from soil in a chemical factory.</title>
        <authorList>
            <person name="Ke Z."/>
        </authorList>
    </citation>
    <scope>NUCLEOTIDE SEQUENCE [LARGE SCALE GENOMIC DNA]</scope>
    <source>
        <strain evidence="1 2">LY-5</strain>
    </source>
</reference>
<dbReference type="Proteomes" id="UP001210231">
    <property type="component" value="Unassembled WGS sequence"/>
</dbReference>
<proteinExistence type="predicted"/>
<evidence type="ECO:0000313" key="2">
    <source>
        <dbReference type="Proteomes" id="UP001210231"/>
    </source>
</evidence>
<sequence length="64" mass="7531">MALFKKVENDELYLFMNSKLIYKCWLKTIYSKVFDVMAYGKYLESGNTWYLHEGGRLVGKAIVL</sequence>
<organism evidence="1 2">
    <name type="scientific">Polluticaenibacter yanchengensis</name>
    <dbReference type="NCBI Taxonomy" id="3014562"/>
    <lineage>
        <taxon>Bacteria</taxon>
        <taxon>Pseudomonadati</taxon>
        <taxon>Bacteroidota</taxon>
        <taxon>Chitinophagia</taxon>
        <taxon>Chitinophagales</taxon>
        <taxon>Chitinophagaceae</taxon>
        <taxon>Polluticaenibacter</taxon>
    </lineage>
</organism>
<name>A0ABT4UIE3_9BACT</name>
<protein>
    <submittedName>
        <fullName evidence="1">Uncharacterized protein</fullName>
    </submittedName>
</protein>
<evidence type="ECO:0000313" key="1">
    <source>
        <dbReference type="EMBL" id="MDA3613948.1"/>
    </source>
</evidence>
<dbReference type="EMBL" id="JAQGEF010000003">
    <property type="protein sequence ID" value="MDA3613948.1"/>
    <property type="molecule type" value="Genomic_DNA"/>
</dbReference>
<gene>
    <name evidence="1" type="ORF">O3P16_03955</name>
</gene>